<proteinExistence type="predicted"/>
<sequence length="372" mass="41316">MTEDEVENLSQATADALQKVDFDITRWKEVGALSPGVVALLYAWCNNEVYRNGISGWVSNGYTQHGEHRVLAALTRAHAGLDPDMASILLDTFHQVERCNGDPGALPRYLDALLWERPLRRVGFGLAVAARWDAEADPFTLVPQWPPPRSVLAPTEGPVRYPGVAVGLSERGAHLDIRMEDFGTFDFLNVRGAVVRGLWRAGATEEELERFLREADEDRNHLGEVCARWISFDGDGGDPARFQRIRDALHPPDPLLAWFPEVKQWFGLFSMPKDLIERVQQRMKDTNYQVLAQPTAELPEALRSALRWDPDAIGVLQGESLSPADGNVFELLLNAALTGHRVIVFGLSDAARQALQAHASRFQQVVNVAALA</sequence>
<comment type="caution">
    <text evidence="1">The sequence shown here is derived from an EMBL/GenBank/DDBJ whole genome shotgun (WGS) entry which is preliminary data.</text>
</comment>
<dbReference type="AlphaFoldDB" id="A0A085W9A1"/>
<organism evidence="1 2">
    <name type="scientific">Hyalangium minutum</name>
    <dbReference type="NCBI Taxonomy" id="394096"/>
    <lineage>
        <taxon>Bacteria</taxon>
        <taxon>Pseudomonadati</taxon>
        <taxon>Myxococcota</taxon>
        <taxon>Myxococcia</taxon>
        <taxon>Myxococcales</taxon>
        <taxon>Cystobacterineae</taxon>
        <taxon>Archangiaceae</taxon>
        <taxon>Hyalangium</taxon>
    </lineage>
</organism>
<evidence type="ECO:0000313" key="1">
    <source>
        <dbReference type="EMBL" id="KFE64264.1"/>
    </source>
</evidence>
<name>A0A085W9A1_9BACT</name>
<keyword evidence="2" id="KW-1185">Reference proteome</keyword>
<dbReference type="EMBL" id="JMCB01000014">
    <property type="protein sequence ID" value="KFE64264.1"/>
    <property type="molecule type" value="Genomic_DNA"/>
</dbReference>
<gene>
    <name evidence="1" type="ORF">DB31_2058</name>
</gene>
<evidence type="ECO:0000313" key="2">
    <source>
        <dbReference type="Proteomes" id="UP000028725"/>
    </source>
</evidence>
<dbReference type="Proteomes" id="UP000028725">
    <property type="component" value="Unassembled WGS sequence"/>
</dbReference>
<dbReference type="STRING" id="394096.DB31_2058"/>
<reference evidence="1 2" key="1">
    <citation type="submission" date="2014-04" db="EMBL/GenBank/DDBJ databases">
        <title>Genome assembly of Hyalangium minutum DSM 14724.</title>
        <authorList>
            <person name="Sharma G."/>
            <person name="Subramanian S."/>
        </authorList>
    </citation>
    <scope>NUCLEOTIDE SEQUENCE [LARGE SCALE GENOMIC DNA]</scope>
    <source>
        <strain evidence="1 2">DSM 14724</strain>
    </source>
</reference>
<protein>
    <submittedName>
        <fullName evidence="1">Uncharacterized protein</fullName>
    </submittedName>
</protein>
<accession>A0A085W9A1</accession>